<evidence type="ECO:0000313" key="2">
    <source>
        <dbReference type="Proteomes" id="UP001057753"/>
    </source>
</evidence>
<keyword evidence="2" id="KW-1185">Reference proteome</keyword>
<dbReference type="AlphaFoldDB" id="A0A9Q4B5H6"/>
<organism evidence="1 2">
    <name type="scientific">Salipaludibacillus agaradhaerens</name>
    <name type="common">Bacillus agaradhaerens</name>
    <dbReference type="NCBI Taxonomy" id="76935"/>
    <lineage>
        <taxon>Bacteria</taxon>
        <taxon>Bacillati</taxon>
        <taxon>Bacillota</taxon>
        <taxon>Bacilli</taxon>
        <taxon>Bacillales</taxon>
        <taxon>Bacillaceae</taxon>
    </lineage>
</organism>
<evidence type="ECO:0000313" key="1">
    <source>
        <dbReference type="EMBL" id="MCR6098305.1"/>
    </source>
</evidence>
<comment type="caution">
    <text evidence="1">The sequence shown here is derived from an EMBL/GenBank/DDBJ whole genome shotgun (WGS) entry which is preliminary data.</text>
</comment>
<dbReference type="Proteomes" id="UP001057753">
    <property type="component" value="Unassembled WGS sequence"/>
</dbReference>
<protein>
    <submittedName>
        <fullName evidence="1">Uncharacterized protein</fullName>
    </submittedName>
</protein>
<accession>A0A9Q4B5H6</accession>
<dbReference type="RefSeq" id="WP_257822662.1">
    <property type="nucleotide sequence ID" value="NZ_JABXYM010000001.1"/>
</dbReference>
<sequence>MLRKNHSLSRAEWSYPDIYSIDYFLEDFKHELTYDNVNDNLELLKDYRNKLKSDTITLTFGNCKLEVQGIDEATATIRGLEYVLNEMNTN</sequence>
<name>A0A9Q4B5H6_SALAG</name>
<dbReference type="EMBL" id="JABXYM010000001">
    <property type="protein sequence ID" value="MCR6098305.1"/>
    <property type="molecule type" value="Genomic_DNA"/>
</dbReference>
<reference evidence="1" key="1">
    <citation type="submission" date="2020-06" db="EMBL/GenBank/DDBJ databases">
        <title>Insight into the genomes of haloalkaliphilic bacilli from Kenyan soda lakes.</title>
        <authorList>
            <person name="Mwirichia R."/>
            <person name="Villamizar G.C."/>
            <person name="Poehlein A."/>
            <person name="Mugweru J."/>
            <person name="Kipnyargis A."/>
            <person name="Kiplimo D."/>
            <person name="Orwa P."/>
            <person name="Daniel R."/>
        </authorList>
    </citation>
    <scope>NUCLEOTIDE SEQUENCE</scope>
    <source>
        <strain evidence="1">B1096_S55</strain>
    </source>
</reference>
<gene>
    <name evidence="1" type="ORF">HXA33_17380</name>
</gene>
<proteinExistence type="predicted"/>